<dbReference type="HOGENOM" id="CLU_3038567_0_0_1"/>
<dbReference type="AlphaFoldDB" id="J3LBX0"/>
<evidence type="ECO:0000313" key="1">
    <source>
        <dbReference type="EnsemblPlants" id="OB02G21370.1"/>
    </source>
</evidence>
<accession>J3LBX0</accession>
<keyword evidence="2" id="KW-1185">Reference proteome</keyword>
<dbReference type="Gramene" id="OB02G21370.1">
    <property type="protein sequence ID" value="OB02G21370.1"/>
    <property type="gene ID" value="OB02G21370"/>
</dbReference>
<proteinExistence type="predicted"/>
<evidence type="ECO:0000313" key="2">
    <source>
        <dbReference type="Proteomes" id="UP000006038"/>
    </source>
</evidence>
<protein>
    <submittedName>
        <fullName evidence="1">Uncharacterized protein</fullName>
    </submittedName>
</protein>
<dbReference type="Proteomes" id="UP000006038">
    <property type="component" value="Unassembled WGS sequence"/>
</dbReference>
<name>J3LBX0_ORYBR</name>
<dbReference type="EnsemblPlants" id="OB02G21370.1">
    <property type="protein sequence ID" value="OB02G21370.1"/>
    <property type="gene ID" value="OB02G21370"/>
</dbReference>
<reference evidence="1" key="1">
    <citation type="submission" date="2013-04" db="UniProtKB">
        <authorList>
            <consortium name="EnsemblPlants"/>
        </authorList>
    </citation>
    <scope>IDENTIFICATION</scope>
</reference>
<sequence>MRTLLDVLNGVIFYQKKYRKILEKSYPFLKKFTAPNLFIHACRQAPPVFIGGDAC</sequence>
<organism evidence="1">
    <name type="scientific">Oryza brachyantha</name>
    <name type="common">malo sina</name>
    <dbReference type="NCBI Taxonomy" id="4533"/>
    <lineage>
        <taxon>Eukaryota</taxon>
        <taxon>Viridiplantae</taxon>
        <taxon>Streptophyta</taxon>
        <taxon>Embryophyta</taxon>
        <taxon>Tracheophyta</taxon>
        <taxon>Spermatophyta</taxon>
        <taxon>Magnoliopsida</taxon>
        <taxon>Liliopsida</taxon>
        <taxon>Poales</taxon>
        <taxon>Poaceae</taxon>
        <taxon>BOP clade</taxon>
        <taxon>Oryzoideae</taxon>
        <taxon>Oryzeae</taxon>
        <taxon>Oryzinae</taxon>
        <taxon>Oryza</taxon>
    </lineage>
</organism>